<dbReference type="RefSeq" id="WP_068379010.1">
    <property type="nucleotide sequence ID" value="NZ_LSNE01000009.1"/>
</dbReference>
<name>A0A148KN30_9ALTE</name>
<keyword evidence="1" id="KW-0732">Signal</keyword>
<protein>
    <submittedName>
        <fullName evidence="2">Uncharacterized protein</fullName>
    </submittedName>
</protein>
<reference evidence="3" key="1">
    <citation type="submission" date="2016-02" db="EMBL/GenBank/DDBJ databases">
        <authorList>
            <person name="Schultz-Johansen M."/>
            <person name="Glaring M.A."/>
            <person name="Bech P.K."/>
            <person name="Stougaard P."/>
        </authorList>
    </citation>
    <scope>NUCLEOTIDE SEQUENCE [LARGE SCALE GENOMIC DNA]</scope>
    <source>
        <strain evidence="3">S66</strain>
    </source>
</reference>
<evidence type="ECO:0000313" key="3">
    <source>
        <dbReference type="Proteomes" id="UP000070299"/>
    </source>
</evidence>
<dbReference type="Proteomes" id="UP000070299">
    <property type="component" value="Unassembled WGS sequence"/>
</dbReference>
<gene>
    <name evidence="2" type="ORF">AX660_19250</name>
</gene>
<evidence type="ECO:0000256" key="1">
    <source>
        <dbReference type="SAM" id="SignalP"/>
    </source>
</evidence>
<dbReference type="EMBL" id="LSNE01000009">
    <property type="protein sequence ID" value="KXI27691.1"/>
    <property type="molecule type" value="Genomic_DNA"/>
</dbReference>
<comment type="caution">
    <text evidence="2">The sequence shown here is derived from an EMBL/GenBank/DDBJ whole genome shotgun (WGS) entry which is preliminary data.</text>
</comment>
<accession>A0A148KN30</accession>
<organism evidence="2 3">
    <name type="scientific">Paraglaciecola hydrolytica</name>
    <dbReference type="NCBI Taxonomy" id="1799789"/>
    <lineage>
        <taxon>Bacteria</taxon>
        <taxon>Pseudomonadati</taxon>
        <taxon>Pseudomonadota</taxon>
        <taxon>Gammaproteobacteria</taxon>
        <taxon>Alteromonadales</taxon>
        <taxon>Alteromonadaceae</taxon>
        <taxon>Paraglaciecola</taxon>
    </lineage>
</organism>
<dbReference type="AlphaFoldDB" id="A0A148KN30"/>
<keyword evidence="3" id="KW-1185">Reference proteome</keyword>
<evidence type="ECO:0000313" key="2">
    <source>
        <dbReference type="EMBL" id="KXI27691.1"/>
    </source>
</evidence>
<feature type="chain" id="PRO_5007550252" evidence="1">
    <location>
        <begin position="23"/>
        <end position="113"/>
    </location>
</feature>
<sequence>MKLKICLLLLLLGCGSSLLVFSEPVTPQDPDKTLPTQLIKLKKAIETASYNPDERNSMLRYQRALLYYVSAKQRLQLNWRKQAIEDAQRGLKLLEMNELSEQNQTEQNVLSVS</sequence>
<dbReference type="STRING" id="1799789.AX660_19250"/>
<feature type="signal peptide" evidence="1">
    <location>
        <begin position="1"/>
        <end position="22"/>
    </location>
</feature>
<proteinExistence type="predicted"/>